<keyword evidence="4" id="KW-1185">Reference proteome</keyword>
<feature type="compositionally biased region" description="Low complexity" evidence="1">
    <location>
        <begin position="130"/>
        <end position="144"/>
    </location>
</feature>
<evidence type="ECO:0000313" key="4">
    <source>
        <dbReference type="Proteomes" id="UP000030669"/>
    </source>
</evidence>
<dbReference type="AlphaFoldDB" id="S7QIE1"/>
<reference evidence="3 4" key="1">
    <citation type="journal article" date="2012" name="Science">
        <title>The Paleozoic origin of enzymatic lignin decomposition reconstructed from 31 fungal genomes.</title>
        <authorList>
            <person name="Floudas D."/>
            <person name="Binder M."/>
            <person name="Riley R."/>
            <person name="Barry K."/>
            <person name="Blanchette R.A."/>
            <person name="Henrissat B."/>
            <person name="Martinez A.T."/>
            <person name="Otillar R."/>
            <person name="Spatafora J.W."/>
            <person name="Yadav J.S."/>
            <person name="Aerts A."/>
            <person name="Benoit I."/>
            <person name="Boyd A."/>
            <person name="Carlson A."/>
            <person name="Copeland A."/>
            <person name="Coutinho P.M."/>
            <person name="de Vries R.P."/>
            <person name="Ferreira P."/>
            <person name="Findley K."/>
            <person name="Foster B."/>
            <person name="Gaskell J."/>
            <person name="Glotzer D."/>
            <person name="Gorecki P."/>
            <person name="Heitman J."/>
            <person name="Hesse C."/>
            <person name="Hori C."/>
            <person name="Igarashi K."/>
            <person name="Jurgens J.A."/>
            <person name="Kallen N."/>
            <person name="Kersten P."/>
            <person name="Kohler A."/>
            <person name="Kuees U."/>
            <person name="Kumar T.K.A."/>
            <person name="Kuo A."/>
            <person name="LaButti K."/>
            <person name="Larrondo L.F."/>
            <person name="Lindquist E."/>
            <person name="Ling A."/>
            <person name="Lombard V."/>
            <person name="Lucas S."/>
            <person name="Lundell T."/>
            <person name="Martin R."/>
            <person name="McLaughlin D.J."/>
            <person name="Morgenstern I."/>
            <person name="Morin E."/>
            <person name="Murat C."/>
            <person name="Nagy L.G."/>
            <person name="Nolan M."/>
            <person name="Ohm R.A."/>
            <person name="Patyshakuliyeva A."/>
            <person name="Rokas A."/>
            <person name="Ruiz-Duenas F.J."/>
            <person name="Sabat G."/>
            <person name="Salamov A."/>
            <person name="Samejima M."/>
            <person name="Schmutz J."/>
            <person name="Slot J.C."/>
            <person name="St John F."/>
            <person name="Stenlid J."/>
            <person name="Sun H."/>
            <person name="Sun S."/>
            <person name="Syed K."/>
            <person name="Tsang A."/>
            <person name="Wiebenga A."/>
            <person name="Young D."/>
            <person name="Pisabarro A."/>
            <person name="Eastwood D.C."/>
            <person name="Martin F."/>
            <person name="Cullen D."/>
            <person name="Grigoriev I.V."/>
            <person name="Hibbett D.S."/>
        </authorList>
    </citation>
    <scope>NUCLEOTIDE SEQUENCE [LARGE SCALE GENOMIC DNA]</scope>
    <source>
        <strain evidence="3 4">ATCC 11539</strain>
    </source>
</reference>
<dbReference type="KEGG" id="gtr:GLOTRDRAFT_125297"/>
<name>S7QIE1_GLOTA</name>
<feature type="region of interest" description="Disordered" evidence="1">
    <location>
        <begin position="280"/>
        <end position="304"/>
    </location>
</feature>
<dbReference type="EMBL" id="KB469297">
    <property type="protein sequence ID" value="EPQ58978.1"/>
    <property type="molecule type" value="Genomic_DNA"/>
</dbReference>
<evidence type="ECO:0000313" key="3">
    <source>
        <dbReference type="EMBL" id="EPQ58978.1"/>
    </source>
</evidence>
<gene>
    <name evidence="3" type="ORF">GLOTRDRAFT_125297</name>
</gene>
<evidence type="ECO:0000256" key="2">
    <source>
        <dbReference type="SAM" id="Phobius"/>
    </source>
</evidence>
<keyword evidence="2" id="KW-1133">Transmembrane helix</keyword>
<feature type="transmembrane region" description="Helical" evidence="2">
    <location>
        <begin position="483"/>
        <end position="503"/>
    </location>
</feature>
<protein>
    <submittedName>
        <fullName evidence="3">Uncharacterized protein</fullName>
    </submittedName>
</protein>
<dbReference type="RefSeq" id="XP_007862091.1">
    <property type="nucleotide sequence ID" value="XM_007863900.1"/>
</dbReference>
<evidence type="ECO:0000256" key="1">
    <source>
        <dbReference type="SAM" id="MobiDB-lite"/>
    </source>
</evidence>
<organism evidence="3 4">
    <name type="scientific">Gloeophyllum trabeum (strain ATCC 11539 / FP-39264 / Madison 617)</name>
    <name type="common">Brown rot fungus</name>
    <dbReference type="NCBI Taxonomy" id="670483"/>
    <lineage>
        <taxon>Eukaryota</taxon>
        <taxon>Fungi</taxon>
        <taxon>Dikarya</taxon>
        <taxon>Basidiomycota</taxon>
        <taxon>Agaricomycotina</taxon>
        <taxon>Agaricomycetes</taxon>
        <taxon>Gloeophyllales</taxon>
        <taxon>Gloeophyllaceae</taxon>
        <taxon>Gloeophyllum</taxon>
    </lineage>
</organism>
<proteinExistence type="predicted"/>
<sequence>MDLAISPAKKGRQAPHCKKCSVPTKGHRCPYRARRVTTATTSTTTRPKRPSRRYSARFCPETVAMDSQDPTLQDELEMIGIADAVEKSHVRLSRGRRRSEDPGGRGRVIFCSNLPSGSRVEAPSGEVCGSAPSPASSPSLSSASDTHVQLPPYAVSTHPLASTGSEMRDASLVDPADRLTPTLETSVAEVECLVSGASPAPITVQHALGASEPVSSGSLVSVDEVYEMVAECLVDPRASSEGAPLARRPPANVYSESISSASLGSEEVLGLLKTRMADTSLEDTPRVRRRPANHDVSPLSGEDSTSEFCVAQPVTYRYNPGVLDAGPAFNAHYVKHEDPFIASGALNRDLVDGKNVESWQARDYGIQWGAPGAPSVPQVNLLKLRANVACKPAKSPAKKKLPHSDWIQDLFRAGGGPVTCVHLASLQDARHFETVARDRGVSTGYLPVHDGSILFLFTSGSPEPIARVIQNYSRHGKKERSRMLLLACFGTLAFALVLGFAFARARFLSNNSTAFAGLCSCASSL</sequence>
<keyword evidence="2" id="KW-0812">Transmembrane</keyword>
<feature type="region of interest" description="Disordered" evidence="1">
    <location>
        <begin position="113"/>
        <end position="146"/>
    </location>
</feature>
<dbReference type="GeneID" id="19301236"/>
<accession>S7QIE1</accession>
<dbReference type="HOGENOM" id="CLU_518789_0_0_1"/>
<keyword evidence="2" id="KW-0472">Membrane</keyword>
<dbReference type="Proteomes" id="UP000030669">
    <property type="component" value="Unassembled WGS sequence"/>
</dbReference>